<proteinExistence type="predicted"/>
<feature type="transmembrane region" description="Helical" evidence="1">
    <location>
        <begin position="129"/>
        <end position="146"/>
    </location>
</feature>
<organism evidence="2">
    <name type="scientific">viral metagenome</name>
    <dbReference type="NCBI Taxonomy" id="1070528"/>
    <lineage>
        <taxon>unclassified sequences</taxon>
        <taxon>metagenomes</taxon>
        <taxon>organismal metagenomes</taxon>
    </lineage>
</organism>
<evidence type="ECO:0000256" key="1">
    <source>
        <dbReference type="SAM" id="Phobius"/>
    </source>
</evidence>
<keyword evidence="1" id="KW-0472">Membrane</keyword>
<evidence type="ECO:0000313" key="2">
    <source>
        <dbReference type="EMBL" id="QHU27490.1"/>
    </source>
</evidence>
<accession>A0A6C0LAZ0</accession>
<dbReference type="AlphaFoldDB" id="A0A6C0LAZ0"/>
<protein>
    <submittedName>
        <fullName evidence="2">Uncharacterized protein</fullName>
    </submittedName>
</protein>
<keyword evidence="1" id="KW-1133">Transmembrane helix</keyword>
<name>A0A6C0LAZ0_9ZZZZ</name>
<keyword evidence="1" id="KW-0812">Transmembrane</keyword>
<sequence>MRRSCDSLTSLTSITSVNSRTKIFNNRDFQKYIGYMEEDIVKVSNDYYYFAEKYDKRIGNFINRYEDRTNKLYIDLRNREAEYRKLNNKIEYLCKEVKNIKDGNNTIKYICYNPGVEGVDRVDCLSNNILFILCVYTLFVISMVITY</sequence>
<reference evidence="2" key="1">
    <citation type="journal article" date="2020" name="Nature">
        <title>Giant virus diversity and host interactions through global metagenomics.</title>
        <authorList>
            <person name="Schulz F."/>
            <person name="Roux S."/>
            <person name="Paez-Espino D."/>
            <person name="Jungbluth S."/>
            <person name="Walsh D.A."/>
            <person name="Denef V.J."/>
            <person name="McMahon K.D."/>
            <person name="Konstantinidis K.T."/>
            <person name="Eloe-Fadrosh E.A."/>
            <person name="Kyrpides N.C."/>
            <person name="Woyke T."/>
        </authorList>
    </citation>
    <scope>NUCLEOTIDE SEQUENCE</scope>
    <source>
        <strain evidence="2">GVMAG-M-3300027763-16</strain>
    </source>
</reference>
<dbReference type="EMBL" id="MN740457">
    <property type="protein sequence ID" value="QHU27490.1"/>
    <property type="molecule type" value="Genomic_DNA"/>
</dbReference>